<gene>
    <name evidence="1" type="ORF">G113_07875</name>
</gene>
<dbReference type="AlphaFoldDB" id="R1F7D3"/>
<sequence length="314" mass="34728">MIDFTHPAWQTFAQQLLAQDMVSVRDRNLQPLIGLLRSHQLLLSLGAHQYQLTPAGRRYLQRELTLAKLSVAPPSPEEWIHAQGWQLKERVNQRVLAALYRKDEQPFSTAEQIDFEDKGISLCGDGLLRLRASHPFSLFLQGGQLLDAAPWLQGLGEISLPERSLARLGKLIWPGQEPVRVITTDSLGIFTELVMPKDSILVWGDREAPHLLMPLLAALPLGVSWHHITSLDPAGAARVQALAARIARPASWWLPRDLAPFMTHYGSPLAGARAWEPSVLPRAFRSACHLLIAARQGLSAEAMALASSWDAVSG</sequence>
<dbReference type="RefSeq" id="WP_005898106.1">
    <property type="nucleotide sequence ID" value="NZ_AQGQ01000036.1"/>
</dbReference>
<dbReference type="EMBL" id="AQGQ01000036">
    <property type="protein sequence ID" value="EOD55647.1"/>
    <property type="molecule type" value="Genomic_DNA"/>
</dbReference>
<evidence type="ECO:0008006" key="3">
    <source>
        <dbReference type="Google" id="ProtNLM"/>
    </source>
</evidence>
<dbReference type="OrthoDB" id="5592444at2"/>
<accession>R1F7D3</accession>
<dbReference type="PATRIC" id="fig|1268236.3.peg.1563"/>
<evidence type="ECO:0000313" key="1">
    <source>
        <dbReference type="EMBL" id="EOD55647.1"/>
    </source>
</evidence>
<reference evidence="1 2" key="1">
    <citation type="journal article" date="2013" name="Genome Announc.">
        <title>Draft Genome Sequence of Aeromonas molluscorum Strain 848TT, Isolated from Bivalve Molluscs.</title>
        <authorList>
            <person name="Spataro N."/>
            <person name="Farfan M."/>
            <person name="Albarral V."/>
            <person name="Sanglas A."/>
            <person name="Loren J.G."/>
            <person name="Fuste M.C."/>
            <person name="Bosch E."/>
        </authorList>
    </citation>
    <scope>NUCLEOTIDE SEQUENCE [LARGE SCALE GENOMIC DNA]</scope>
    <source>
        <strain evidence="1 2">848</strain>
    </source>
</reference>
<keyword evidence="2" id="KW-1185">Reference proteome</keyword>
<evidence type="ECO:0000313" key="2">
    <source>
        <dbReference type="Proteomes" id="UP000013526"/>
    </source>
</evidence>
<dbReference type="Proteomes" id="UP000013526">
    <property type="component" value="Unassembled WGS sequence"/>
</dbReference>
<protein>
    <recommendedName>
        <fullName evidence="3">Wadjet protein JetD C-terminal domain-containing protein</fullName>
    </recommendedName>
</protein>
<name>R1F7D3_9GAMM</name>
<organism evidence="1 2">
    <name type="scientific">Aeromonas molluscorum 848</name>
    <dbReference type="NCBI Taxonomy" id="1268236"/>
    <lineage>
        <taxon>Bacteria</taxon>
        <taxon>Pseudomonadati</taxon>
        <taxon>Pseudomonadota</taxon>
        <taxon>Gammaproteobacteria</taxon>
        <taxon>Aeromonadales</taxon>
        <taxon>Aeromonadaceae</taxon>
        <taxon>Aeromonas</taxon>
    </lineage>
</organism>
<proteinExistence type="predicted"/>
<comment type="caution">
    <text evidence="1">The sequence shown here is derived from an EMBL/GenBank/DDBJ whole genome shotgun (WGS) entry which is preliminary data.</text>
</comment>